<dbReference type="GO" id="GO:0005524">
    <property type="term" value="F:ATP binding"/>
    <property type="evidence" value="ECO:0007669"/>
    <property type="project" value="UniProtKB-UniRule"/>
</dbReference>
<dbReference type="PANTHER" id="PTHR47096:SF1">
    <property type="entry name" value="MISSHAPEN LIKE KINASE 1"/>
    <property type="match status" value="1"/>
</dbReference>
<dbReference type="Gene3D" id="1.10.510.10">
    <property type="entry name" value="Transferase(Phosphotransferase) domain 1"/>
    <property type="match status" value="1"/>
</dbReference>
<dbReference type="SUPFAM" id="SSF56112">
    <property type="entry name" value="Protein kinase-like (PK-like)"/>
    <property type="match status" value="1"/>
</dbReference>
<keyword evidence="5" id="KW-1185">Reference proteome</keyword>
<feature type="region of interest" description="Disordered" evidence="2">
    <location>
        <begin position="218"/>
        <end position="269"/>
    </location>
</feature>
<dbReference type="Gene3D" id="3.30.200.20">
    <property type="entry name" value="Phosphorylase Kinase, domain 1"/>
    <property type="match status" value="2"/>
</dbReference>
<dbReference type="GO" id="GO:0004672">
    <property type="term" value="F:protein kinase activity"/>
    <property type="evidence" value="ECO:0007669"/>
    <property type="project" value="InterPro"/>
</dbReference>
<name>A0A0D6LUX7_9BILA</name>
<keyword evidence="1" id="KW-0067">ATP-binding</keyword>
<accession>A0A0D6LUX7</accession>
<feature type="region of interest" description="Disordered" evidence="2">
    <location>
        <begin position="380"/>
        <end position="444"/>
    </location>
</feature>
<protein>
    <recommendedName>
        <fullName evidence="3">Protein kinase domain-containing protein</fullName>
    </recommendedName>
</protein>
<organism evidence="4 5">
    <name type="scientific">Ancylostoma ceylanicum</name>
    <dbReference type="NCBI Taxonomy" id="53326"/>
    <lineage>
        <taxon>Eukaryota</taxon>
        <taxon>Metazoa</taxon>
        <taxon>Ecdysozoa</taxon>
        <taxon>Nematoda</taxon>
        <taxon>Chromadorea</taxon>
        <taxon>Rhabditida</taxon>
        <taxon>Rhabditina</taxon>
        <taxon>Rhabditomorpha</taxon>
        <taxon>Strongyloidea</taxon>
        <taxon>Ancylostomatidae</taxon>
        <taxon>Ancylostomatinae</taxon>
        <taxon>Ancylostoma</taxon>
    </lineage>
</organism>
<reference evidence="4 5" key="1">
    <citation type="submission" date="2013-05" db="EMBL/GenBank/DDBJ databases">
        <title>Draft genome of the parasitic nematode Anyclostoma ceylanicum.</title>
        <authorList>
            <person name="Mitreva M."/>
        </authorList>
    </citation>
    <scope>NUCLEOTIDE SEQUENCE [LARGE SCALE GENOMIC DNA]</scope>
</reference>
<feature type="compositionally biased region" description="Polar residues" evidence="2">
    <location>
        <begin position="550"/>
        <end position="560"/>
    </location>
</feature>
<dbReference type="EMBL" id="KE124892">
    <property type="protein sequence ID" value="EPB75669.1"/>
    <property type="molecule type" value="Genomic_DNA"/>
</dbReference>
<evidence type="ECO:0000313" key="4">
    <source>
        <dbReference type="EMBL" id="EPB75669.1"/>
    </source>
</evidence>
<evidence type="ECO:0000259" key="3">
    <source>
        <dbReference type="PROSITE" id="PS50011"/>
    </source>
</evidence>
<dbReference type="GO" id="GO:0005829">
    <property type="term" value="C:cytosol"/>
    <property type="evidence" value="ECO:0007669"/>
    <property type="project" value="TreeGrafter"/>
</dbReference>
<proteinExistence type="predicted"/>
<gene>
    <name evidence="4" type="ORF">ANCCEY_05260</name>
</gene>
<dbReference type="PROSITE" id="PS00107">
    <property type="entry name" value="PROTEIN_KINASE_ATP"/>
    <property type="match status" value="1"/>
</dbReference>
<dbReference type="InterPro" id="IPR000719">
    <property type="entry name" value="Prot_kinase_dom"/>
</dbReference>
<dbReference type="Proteomes" id="UP000054495">
    <property type="component" value="Unassembled WGS sequence"/>
</dbReference>
<sequence length="590" mass="66240">MGHNPGVLDEIDLNTLKDPAGIFELIEVVGNGTYGQVYKGRHVKTSQLAAIKIMNINEDEEEEIKLEINMLKKYSYHRNIATYYGAFIKKLPSSTGKHDQLWMAPEVIACDENPEATYDSRSDLWSLGITSLEMAEGHPPLCDMHPMRALFLIPRNPPPRLKRSKKWTKKFESFIETVLVKDYQQRPYTDQLLRHPFIRDQPPERSIRISIKDHIDRHRRINKKDDTEYEYSGSDDEEPNHSKPMQSHRDDGYLHAYSGSDDKGSNQDPEVDVLIDTVSEAVHDFAKKLKIGVKAKDSEAASMVPADNTLRKGFQRIQEASRGAFEHAGAQQLKRIVPNLPNHDRPPTGSPHHHAFRYGADGRCREEAVKIRAQAAVNRPIVGNDVRREAERRQRPASHHQRSPLQSHPAAPHLADLANYDRRRQSERDDRRERDRSVANERMGHRNVLPVARVAASITATPLRKLSEPVLHQQQSRPEDLDALACELSRMGGSTGNNGSISPPPPAPPPRDTSIASVNDGDDDSLGGTLRGPNKPLPPTPTGGSPPTDICSQDTLPQSKRNSDVISRPSMVKAASMPDFDSTFTVRFWV</sequence>
<feature type="region of interest" description="Disordered" evidence="2">
    <location>
        <begin position="489"/>
        <end position="565"/>
    </location>
</feature>
<evidence type="ECO:0000313" key="5">
    <source>
        <dbReference type="Proteomes" id="UP000054495"/>
    </source>
</evidence>
<dbReference type="AlphaFoldDB" id="A0A0D6LUX7"/>
<dbReference type="Pfam" id="PF00069">
    <property type="entry name" value="Pkinase"/>
    <property type="match status" value="2"/>
</dbReference>
<feature type="binding site" evidence="1">
    <location>
        <position position="52"/>
    </location>
    <ligand>
        <name>ATP</name>
        <dbReference type="ChEBI" id="CHEBI:30616"/>
    </ligand>
</feature>
<dbReference type="InterPro" id="IPR051700">
    <property type="entry name" value="STE20_Ser-Thr_kinase"/>
</dbReference>
<feature type="compositionally biased region" description="Basic and acidic residues" evidence="2">
    <location>
        <begin position="385"/>
        <end position="394"/>
    </location>
</feature>
<dbReference type="PANTHER" id="PTHR47096">
    <property type="entry name" value="MISSHAPEN LIKE KINASE 1"/>
    <property type="match status" value="1"/>
</dbReference>
<feature type="compositionally biased region" description="Acidic residues" evidence="2">
    <location>
        <begin position="227"/>
        <end position="238"/>
    </location>
</feature>
<dbReference type="PROSITE" id="PS50011">
    <property type="entry name" value="PROTEIN_KINASE_DOM"/>
    <property type="match status" value="1"/>
</dbReference>
<keyword evidence="1" id="KW-0547">Nucleotide-binding</keyword>
<evidence type="ECO:0000256" key="1">
    <source>
        <dbReference type="PROSITE-ProRule" id="PRU10141"/>
    </source>
</evidence>
<dbReference type="InterPro" id="IPR011009">
    <property type="entry name" value="Kinase-like_dom_sf"/>
</dbReference>
<evidence type="ECO:0000256" key="2">
    <source>
        <dbReference type="SAM" id="MobiDB-lite"/>
    </source>
</evidence>
<feature type="compositionally biased region" description="Pro residues" evidence="2">
    <location>
        <begin position="502"/>
        <end position="511"/>
    </location>
</feature>
<feature type="domain" description="Protein kinase" evidence="3">
    <location>
        <begin position="1"/>
        <end position="198"/>
    </location>
</feature>
<feature type="compositionally biased region" description="Basic and acidic residues" evidence="2">
    <location>
        <begin position="419"/>
        <end position="444"/>
    </location>
</feature>
<dbReference type="FunFam" id="3.30.200.20:FF:000006">
    <property type="entry name" value="TRAF2 and NCK-interacting protein kinase isoform 4"/>
    <property type="match status" value="1"/>
</dbReference>
<dbReference type="InterPro" id="IPR017441">
    <property type="entry name" value="Protein_kinase_ATP_BS"/>
</dbReference>